<protein>
    <recommendedName>
        <fullName evidence="3">PIH1D1/2/3 CS-like domain-containing protein</fullName>
    </recommendedName>
</protein>
<feature type="compositionally biased region" description="Basic and acidic residues" evidence="2">
    <location>
        <begin position="51"/>
        <end position="64"/>
    </location>
</feature>
<feature type="compositionally biased region" description="Low complexity" evidence="2">
    <location>
        <begin position="35"/>
        <end position="46"/>
    </location>
</feature>
<dbReference type="GO" id="GO:0005737">
    <property type="term" value="C:cytoplasm"/>
    <property type="evidence" value="ECO:0007669"/>
    <property type="project" value="TreeGrafter"/>
</dbReference>
<dbReference type="Pfam" id="PF18201">
    <property type="entry name" value="PIH1_CS"/>
    <property type="match status" value="1"/>
</dbReference>
<dbReference type="EMBL" id="KK101354">
    <property type="protein sequence ID" value="KIZ01186.1"/>
    <property type="molecule type" value="Genomic_DNA"/>
</dbReference>
<sequence>MQAHGGHGGTPATIGSRELLPVTVAQPRGARVDAQKAAGSKQQQKPPAAPADEKDLAFDRDDGREVPSHDLVYKQAVGTSDAFLGMSGKDPSSACCETLVVRIRLPQAASSAGLDLDVRPTRLRLLSEHYKLLLHLPRKVDADRGRARWDAAKRELAVSAPIVDEDRFP</sequence>
<dbReference type="GO" id="GO:0045505">
    <property type="term" value="F:dynein intermediate chain binding"/>
    <property type="evidence" value="ECO:0007669"/>
    <property type="project" value="TreeGrafter"/>
</dbReference>
<dbReference type="GeneID" id="25739651"/>
<reference evidence="4 5" key="1">
    <citation type="journal article" date="2013" name="BMC Genomics">
        <title>Reconstruction of the lipid metabolism for the microalga Monoraphidium neglectum from its genome sequence reveals characteristics suitable for biofuel production.</title>
        <authorList>
            <person name="Bogen C."/>
            <person name="Al-Dilaimi A."/>
            <person name="Albersmeier A."/>
            <person name="Wichmann J."/>
            <person name="Grundmann M."/>
            <person name="Rupp O."/>
            <person name="Lauersen K.J."/>
            <person name="Blifernez-Klassen O."/>
            <person name="Kalinowski J."/>
            <person name="Goesmann A."/>
            <person name="Mussgnug J.H."/>
            <person name="Kruse O."/>
        </authorList>
    </citation>
    <scope>NUCLEOTIDE SEQUENCE [LARGE SCALE GENOMIC DNA]</scope>
    <source>
        <strain evidence="4 5">SAG 48.87</strain>
    </source>
</reference>
<evidence type="ECO:0000256" key="2">
    <source>
        <dbReference type="SAM" id="MobiDB-lite"/>
    </source>
</evidence>
<dbReference type="RefSeq" id="XP_013900205.1">
    <property type="nucleotide sequence ID" value="XM_014044751.1"/>
</dbReference>
<feature type="domain" description="PIH1D1/2/3 CS-like" evidence="3">
    <location>
        <begin position="69"/>
        <end position="162"/>
    </location>
</feature>
<dbReference type="OrthoDB" id="25887at2759"/>
<gene>
    <name evidence="4" type="ORF">MNEG_6775</name>
</gene>
<accession>A0A0D2N5H0</accession>
<dbReference type="AlphaFoldDB" id="A0A0D2N5H0"/>
<proteinExistence type="inferred from homology"/>
<dbReference type="PANTHER" id="PTHR21083">
    <property type="entry name" value="TWISTER"/>
    <property type="match status" value="1"/>
</dbReference>
<dbReference type="PANTHER" id="PTHR21083:SF0">
    <property type="entry name" value="DYNEIN AXONEMAL ASSEMBLY FACTOR 6"/>
    <property type="match status" value="1"/>
</dbReference>
<dbReference type="Proteomes" id="UP000054498">
    <property type="component" value="Unassembled WGS sequence"/>
</dbReference>
<dbReference type="GO" id="GO:0051087">
    <property type="term" value="F:protein-folding chaperone binding"/>
    <property type="evidence" value="ECO:0007669"/>
    <property type="project" value="InterPro"/>
</dbReference>
<dbReference type="STRING" id="145388.A0A0D2N5H0"/>
<dbReference type="GO" id="GO:0070286">
    <property type="term" value="P:axonemal dynein complex assembly"/>
    <property type="evidence" value="ECO:0007669"/>
    <property type="project" value="InterPro"/>
</dbReference>
<organism evidence="4 5">
    <name type="scientific">Monoraphidium neglectum</name>
    <dbReference type="NCBI Taxonomy" id="145388"/>
    <lineage>
        <taxon>Eukaryota</taxon>
        <taxon>Viridiplantae</taxon>
        <taxon>Chlorophyta</taxon>
        <taxon>core chlorophytes</taxon>
        <taxon>Chlorophyceae</taxon>
        <taxon>CS clade</taxon>
        <taxon>Sphaeropleales</taxon>
        <taxon>Selenastraceae</taxon>
        <taxon>Monoraphidium</taxon>
    </lineage>
</organism>
<dbReference type="InterPro" id="IPR041442">
    <property type="entry name" value="PIH1D1/2/3_CS-like"/>
</dbReference>
<keyword evidence="5" id="KW-1185">Reference proteome</keyword>
<dbReference type="KEGG" id="mng:MNEG_6775"/>
<comment type="similarity">
    <text evidence="1">Belongs to the PIH1 family.</text>
</comment>
<evidence type="ECO:0000313" key="4">
    <source>
        <dbReference type="EMBL" id="KIZ01186.1"/>
    </source>
</evidence>
<feature type="region of interest" description="Disordered" evidence="2">
    <location>
        <begin position="1"/>
        <end position="64"/>
    </location>
</feature>
<name>A0A0D2N5H0_9CHLO</name>
<evidence type="ECO:0000256" key="1">
    <source>
        <dbReference type="ARBA" id="ARBA00008511"/>
    </source>
</evidence>
<evidence type="ECO:0000313" key="5">
    <source>
        <dbReference type="Proteomes" id="UP000054498"/>
    </source>
</evidence>
<dbReference type="InterPro" id="IPR026697">
    <property type="entry name" value="DNAAF6"/>
</dbReference>
<evidence type="ECO:0000259" key="3">
    <source>
        <dbReference type="Pfam" id="PF18201"/>
    </source>
</evidence>